<dbReference type="PANTHER" id="PTHR10519:SF20">
    <property type="entry name" value="G-PROTEIN COUPLED RECEPTOR 156-RELATED"/>
    <property type="match status" value="1"/>
</dbReference>
<dbReference type="InterPro" id="IPR001828">
    <property type="entry name" value="ANF_lig-bd_rcpt"/>
</dbReference>
<evidence type="ECO:0000256" key="8">
    <source>
        <dbReference type="ARBA" id="ARBA00023224"/>
    </source>
</evidence>
<evidence type="ECO:0000256" key="2">
    <source>
        <dbReference type="ARBA" id="ARBA00022692"/>
    </source>
</evidence>
<dbReference type="AlphaFoldDB" id="A0A9K3M2F8"/>
<reference evidence="11" key="1">
    <citation type="journal article" date="2021" name="Sci. Rep.">
        <title>Diploid genomic architecture of Nitzschia inconspicua, an elite biomass production diatom.</title>
        <authorList>
            <person name="Oliver A."/>
            <person name="Podell S."/>
            <person name="Pinowska A."/>
            <person name="Traller J.C."/>
            <person name="Smith S.R."/>
            <person name="McClure R."/>
            <person name="Beliaev A."/>
            <person name="Bohutskyi P."/>
            <person name="Hill E.A."/>
            <person name="Rabines A."/>
            <person name="Zheng H."/>
            <person name="Allen L.Z."/>
            <person name="Kuo A."/>
            <person name="Grigoriev I.V."/>
            <person name="Allen A.E."/>
            <person name="Hazlebeck D."/>
            <person name="Allen E.E."/>
        </authorList>
    </citation>
    <scope>NUCLEOTIDE SEQUENCE</scope>
    <source>
        <strain evidence="11">Hildebrandi</strain>
    </source>
</reference>
<reference evidence="11" key="2">
    <citation type="submission" date="2021-04" db="EMBL/GenBank/DDBJ databases">
        <authorList>
            <person name="Podell S."/>
        </authorList>
    </citation>
    <scope>NUCLEOTIDE SEQUENCE</scope>
    <source>
        <strain evidence="11">Hildebrandi</strain>
    </source>
</reference>
<dbReference type="InterPro" id="IPR017978">
    <property type="entry name" value="GPCR_3_C"/>
</dbReference>
<feature type="domain" description="G-protein coupled receptors family 3 profile" evidence="10">
    <location>
        <begin position="418"/>
        <end position="600"/>
    </location>
</feature>
<feature type="transmembrane region" description="Helical" evidence="9">
    <location>
        <begin position="577"/>
        <end position="597"/>
    </location>
</feature>
<dbReference type="Pfam" id="PF00003">
    <property type="entry name" value="7tm_3"/>
    <property type="match status" value="1"/>
</dbReference>
<organism evidence="11 12">
    <name type="scientific">Nitzschia inconspicua</name>
    <dbReference type="NCBI Taxonomy" id="303405"/>
    <lineage>
        <taxon>Eukaryota</taxon>
        <taxon>Sar</taxon>
        <taxon>Stramenopiles</taxon>
        <taxon>Ochrophyta</taxon>
        <taxon>Bacillariophyta</taxon>
        <taxon>Bacillariophyceae</taxon>
        <taxon>Bacillariophycidae</taxon>
        <taxon>Bacillariales</taxon>
        <taxon>Bacillariaceae</taxon>
        <taxon>Nitzschia</taxon>
    </lineage>
</organism>
<dbReference type="OrthoDB" id="48782at2759"/>
<feature type="transmembrane region" description="Helical" evidence="9">
    <location>
        <begin position="344"/>
        <end position="370"/>
    </location>
</feature>
<dbReference type="InterPro" id="IPR002455">
    <property type="entry name" value="GPCR3_GABA-B"/>
</dbReference>
<keyword evidence="2 9" id="KW-0812">Transmembrane</keyword>
<keyword evidence="12" id="KW-1185">Reference proteome</keyword>
<evidence type="ECO:0000256" key="6">
    <source>
        <dbReference type="ARBA" id="ARBA00023170"/>
    </source>
</evidence>
<feature type="transmembrane region" description="Helical" evidence="9">
    <location>
        <begin position="511"/>
        <end position="532"/>
    </location>
</feature>
<dbReference type="Pfam" id="PF01094">
    <property type="entry name" value="ANF_receptor"/>
    <property type="match status" value="1"/>
</dbReference>
<evidence type="ECO:0000256" key="1">
    <source>
        <dbReference type="ARBA" id="ARBA00004141"/>
    </source>
</evidence>
<evidence type="ECO:0000256" key="7">
    <source>
        <dbReference type="ARBA" id="ARBA00023180"/>
    </source>
</evidence>
<feature type="transmembrane region" description="Helical" evidence="9">
    <location>
        <begin position="544"/>
        <end position="571"/>
    </location>
</feature>
<evidence type="ECO:0000256" key="9">
    <source>
        <dbReference type="SAM" id="Phobius"/>
    </source>
</evidence>
<gene>
    <name evidence="11" type="ORF">IV203_017893</name>
</gene>
<dbReference type="GO" id="GO:0038039">
    <property type="term" value="C:G protein-coupled receptor heterodimeric complex"/>
    <property type="evidence" value="ECO:0007669"/>
    <property type="project" value="TreeGrafter"/>
</dbReference>
<name>A0A9K3M2F8_9STRA</name>
<evidence type="ECO:0000256" key="3">
    <source>
        <dbReference type="ARBA" id="ARBA00022989"/>
    </source>
</evidence>
<sequence>MVQYLKHTGRDNFISILYGVDGRTTGALNEALNRTLRGSNMFAHQHVFINRDKEGFRGIFYEDNTIWTALRQFKDQGNFRTIVVLLDPPNKNQTLPLLAQAAENLEMNTGEHVWIFFGSPFLPIVEGELREDGLTVKLLQGAALITYVDGFMVDGQIDPFLQSWKNQSTDMVETLNIMNPLEPGSHGYYAIEDDYFQLHSPTHGASYVYDSVIATGMGACLAGSTTNFTGLDHSIGIEAVSFQGASGRVEFGRSRQGTRNLTSGMYGDFNLLPPGSDKPYVLTDLLDPTRNSKTIDNSRENVTNITDVDPESWISIDMFIYASNTPTPPALLRDDGYGNYLSRWAHITGLTLFAISSLLSVASMIWIANYRFDSVILAAQPIFPFFICLGALLQACCIPFLSFDESYGVSLDRLSSFCVAVPWLFVVGNNMTYVAIFGKPWRVNKVLQFTHVKIETWKIVPPLFILFMTPVVLLSAWTVAEDYGWYRQTIDEISGETYGVCQNLDGTGSSFWLFAVTLFTCFIIALTSVMAWKTKDVEDSFAESWWVFALVFVRLQASIVALPMIFLFRTISTDGRYLLVVLLITTFSVSSIILIMLPKVLAFFEIYGGETALRGARDGTRVTGISGVSGTSIRYTSERSIGV</sequence>
<accession>A0A9K3M2F8</accession>
<keyword evidence="8" id="KW-0807">Transducer</keyword>
<evidence type="ECO:0000256" key="4">
    <source>
        <dbReference type="ARBA" id="ARBA00023040"/>
    </source>
</evidence>
<keyword evidence="5 9" id="KW-0472">Membrane</keyword>
<protein>
    <submittedName>
        <fullName evidence="11">7 transmembrane sweet-taste receptor of 3 GCPR</fullName>
    </submittedName>
</protein>
<evidence type="ECO:0000259" key="10">
    <source>
        <dbReference type="PROSITE" id="PS50259"/>
    </source>
</evidence>
<keyword evidence="6 11" id="KW-0675">Receptor</keyword>
<keyword evidence="3 9" id="KW-1133">Transmembrane helix</keyword>
<evidence type="ECO:0000256" key="5">
    <source>
        <dbReference type="ARBA" id="ARBA00023136"/>
    </source>
</evidence>
<proteinExistence type="predicted"/>
<comment type="caution">
    <text evidence="11">The sequence shown here is derived from an EMBL/GenBank/DDBJ whole genome shotgun (WGS) entry which is preliminary data.</text>
</comment>
<feature type="transmembrane region" description="Helical" evidence="9">
    <location>
        <begin position="382"/>
        <end position="402"/>
    </location>
</feature>
<feature type="transmembrane region" description="Helical" evidence="9">
    <location>
        <begin position="414"/>
        <end position="438"/>
    </location>
</feature>
<dbReference type="PANTHER" id="PTHR10519">
    <property type="entry name" value="GABA-B RECEPTOR"/>
    <property type="match status" value="1"/>
</dbReference>
<comment type="subcellular location">
    <subcellularLocation>
        <location evidence="1">Membrane</location>
        <topology evidence="1">Multi-pass membrane protein</topology>
    </subcellularLocation>
</comment>
<evidence type="ECO:0000313" key="11">
    <source>
        <dbReference type="EMBL" id="KAG7371751.1"/>
    </source>
</evidence>
<dbReference type="Proteomes" id="UP000693970">
    <property type="component" value="Unassembled WGS sequence"/>
</dbReference>
<keyword evidence="4" id="KW-0297">G-protein coupled receptor</keyword>
<dbReference type="EMBL" id="JAGRRH010000003">
    <property type="protein sequence ID" value="KAG7371751.1"/>
    <property type="molecule type" value="Genomic_DNA"/>
</dbReference>
<feature type="transmembrane region" description="Helical" evidence="9">
    <location>
        <begin position="459"/>
        <end position="480"/>
    </location>
</feature>
<dbReference type="GO" id="GO:0004965">
    <property type="term" value="F:G protein-coupled GABA receptor activity"/>
    <property type="evidence" value="ECO:0007669"/>
    <property type="project" value="InterPro"/>
</dbReference>
<evidence type="ECO:0000313" key="12">
    <source>
        <dbReference type="Proteomes" id="UP000693970"/>
    </source>
</evidence>
<keyword evidence="7" id="KW-0325">Glycoprotein</keyword>
<dbReference type="PROSITE" id="PS50259">
    <property type="entry name" value="G_PROTEIN_RECEP_F3_4"/>
    <property type="match status" value="1"/>
</dbReference>